<evidence type="ECO:0000313" key="1">
    <source>
        <dbReference type="EMBL" id="MCK0206981.1"/>
    </source>
</evidence>
<proteinExistence type="predicted"/>
<dbReference type="EMBL" id="JALKCG010000001">
    <property type="protein sequence ID" value="MCK0206981.1"/>
    <property type="molecule type" value="Genomic_DNA"/>
</dbReference>
<accession>A0ABT0DI83</accession>
<protein>
    <recommendedName>
        <fullName evidence="3">YXWGXW repeat-containing protein</fullName>
    </recommendedName>
</protein>
<name>A0ABT0DI83_9HYPH</name>
<evidence type="ECO:0000313" key="2">
    <source>
        <dbReference type="Proteomes" id="UP001202867"/>
    </source>
</evidence>
<reference evidence="1 2" key="1">
    <citation type="submission" date="2022-04" db="EMBL/GenBank/DDBJ databases">
        <authorList>
            <person name="Grouzdev D.S."/>
            <person name="Pantiukh K.S."/>
            <person name="Krutkina M.S."/>
        </authorList>
    </citation>
    <scope>NUCLEOTIDE SEQUENCE [LARGE SCALE GENOMIC DNA]</scope>
    <source>
        <strain evidence="1 2">Jip08</strain>
    </source>
</reference>
<sequence>MTGRSVMSSLVARPLRHLRRAVLAVALVLGAFSAAGLASGGAEAAVASPTLGAAVPALPGTASTLPVENVRWVCGPWRCVWRPNWNYWYVPPYARGWGPPVRPGCFWRRNWGGAWVHVCP</sequence>
<dbReference type="Proteomes" id="UP001202867">
    <property type="component" value="Unassembled WGS sequence"/>
</dbReference>
<keyword evidence="2" id="KW-1185">Reference proteome</keyword>
<gene>
    <name evidence="1" type="ORF">MWN33_02930</name>
</gene>
<reference evidence="2" key="2">
    <citation type="submission" date="2023-07" db="EMBL/GenBank/DDBJ databases">
        <title>Ancylobacter moscoviensis sp. nov., facultatively methylotrophic bacteria from activated sludge and the reclassification of Starkeya novella (Starkey 1934) Kelly et al. 2000 as Ancylobacter novellus comb. nov., Starkeya koreensis Im et al. 2006 as Ancylobacter koreensis comb.nov., Angulomicrobium tetraedrale Vasil'eva et al. 1986 as Ancylobacter tetraedralis comb. nov., Angulomicrobium amanitiforme Fritz et al. 2004 as Ancylobacter amanitiformis comb. nov. and Methylorhabdus multivorans Doronina et al. 1996 as Ancylobacter multivorans comb. nov. and emended description of the genus Ancylobacter.</title>
        <authorList>
            <person name="Doronina N."/>
            <person name="Chemodurova A."/>
            <person name="Grouzdev D."/>
            <person name="Koziaeva V."/>
            <person name="Shi W."/>
            <person name="Wu L."/>
            <person name="Kaparullina E."/>
        </authorList>
    </citation>
    <scope>NUCLEOTIDE SEQUENCE [LARGE SCALE GENOMIC DNA]</scope>
    <source>
        <strain evidence="2">Jip08</strain>
    </source>
</reference>
<organism evidence="1 2">
    <name type="scientific">Ancylobacter koreensis</name>
    <dbReference type="NCBI Taxonomy" id="266121"/>
    <lineage>
        <taxon>Bacteria</taxon>
        <taxon>Pseudomonadati</taxon>
        <taxon>Pseudomonadota</taxon>
        <taxon>Alphaproteobacteria</taxon>
        <taxon>Hyphomicrobiales</taxon>
        <taxon>Xanthobacteraceae</taxon>
        <taxon>Ancylobacter</taxon>
    </lineage>
</organism>
<comment type="caution">
    <text evidence="1">The sequence shown here is derived from an EMBL/GenBank/DDBJ whole genome shotgun (WGS) entry which is preliminary data.</text>
</comment>
<dbReference type="RefSeq" id="WP_247198639.1">
    <property type="nucleotide sequence ID" value="NZ_JALKCG010000001.1"/>
</dbReference>
<evidence type="ECO:0008006" key="3">
    <source>
        <dbReference type="Google" id="ProtNLM"/>
    </source>
</evidence>